<keyword evidence="3" id="KW-1185">Reference proteome</keyword>
<evidence type="ECO:0000256" key="1">
    <source>
        <dbReference type="SAM" id="MobiDB-lite"/>
    </source>
</evidence>
<feature type="region of interest" description="Disordered" evidence="1">
    <location>
        <begin position="358"/>
        <end position="382"/>
    </location>
</feature>
<organism evidence="2 3">
    <name type="scientific">Talaromyces proteolyticus</name>
    <dbReference type="NCBI Taxonomy" id="1131652"/>
    <lineage>
        <taxon>Eukaryota</taxon>
        <taxon>Fungi</taxon>
        <taxon>Dikarya</taxon>
        <taxon>Ascomycota</taxon>
        <taxon>Pezizomycotina</taxon>
        <taxon>Eurotiomycetes</taxon>
        <taxon>Eurotiomycetidae</taxon>
        <taxon>Eurotiales</taxon>
        <taxon>Trichocomaceae</taxon>
        <taxon>Talaromyces</taxon>
        <taxon>Talaromyces sect. Bacilispori</taxon>
    </lineage>
</organism>
<protein>
    <submittedName>
        <fullName evidence="2">Uncharacterized protein</fullName>
    </submittedName>
</protein>
<proteinExistence type="predicted"/>
<evidence type="ECO:0000313" key="3">
    <source>
        <dbReference type="Proteomes" id="UP001201262"/>
    </source>
</evidence>
<reference evidence="2" key="1">
    <citation type="submission" date="2021-12" db="EMBL/GenBank/DDBJ databases">
        <title>Convergent genome expansion in fungi linked to evolution of root-endophyte symbiosis.</title>
        <authorList>
            <consortium name="DOE Joint Genome Institute"/>
            <person name="Ke Y.-H."/>
            <person name="Bonito G."/>
            <person name="Liao H.-L."/>
            <person name="Looney B."/>
            <person name="Rojas-Flechas A."/>
            <person name="Nash J."/>
            <person name="Hameed K."/>
            <person name="Schadt C."/>
            <person name="Martin F."/>
            <person name="Crous P.W."/>
            <person name="Miettinen O."/>
            <person name="Magnuson J.K."/>
            <person name="Labbe J."/>
            <person name="Jacobson D."/>
            <person name="Doktycz M.J."/>
            <person name="Veneault-Fourrey C."/>
            <person name="Kuo A."/>
            <person name="Mondo S."/>
            <person name="Calhoun S."/>
            <person name="Riley R."/>
            <person name="Ohm R."/>
            <person name="LaButti K."/>
            <person name="Andreopoulos B."/>
            <person name="Pangilinan J."/>
            <person name="Nolan M."/>
            <person name="Tritt A."/>
            <person name="Clum A."/>
            <person name="Lipzen A."/>
            <person name="Daum C."/>
            <person name="Barry K."/>
            <person name="Grigoriev I.V."/>
            <person name="Vilgalys R."/>
        </authorList>
    </citation>
    <scope>NUCLEOTIDE SEQUENCE</scope>
    <source>
        <strain evidence="2">PMI_201</strain>
    </source>
</reference>
<name>A0AAD4KQI6_9EURO</name>
<sequence>MVVDSQSGQVYEETEMGPPVGFVNGFAWEHESPFLEADYELRSDLGVPALKHLAMKKTLSDQRSLNKSLFLDVPWPIAAQLWEYLSRSGKRTMYMWKILCTTYPGQFRHVSQHCRMVIDKPRIPMRGYISLVKSTDCSWATQLNIWTEFAWTPELVELADVVNLVSLEINTASSRHSYLGDGQSQEVVSLDDRVLRAWTELIETSGSFQYLRTLKLHGQRNITGNAFYYLSKFPSLEYCIVAKCDGLTTQSAIKTAEAHGWFLSQDKLEGTAYQFSQDTSIGLNTSTSWSSKRPDSLLPSTMSSDIPLLEFTVRHRRAKSMAGLDIAIFSRKDNGRVIETQANKRKREGHISLTERRAHHKTRRPAVKERGKDLSGLLGEFM</sequence>
<gene>
    <name evidence="2" type="ORF">BGW36DRAFT_377993</name>
</gene>
<accession>A0AAD4KQI6</accession>
<evidence type="ECO:0000313" key="2">
    <source>
        <dbReference type="EMBL" id="KAH8697130.1"/>
    </source>
</evidence>
<dbReference type="AlphaFoldDB" id="A0AAD4KQI6"/>
<dbReference type="EMBL" id="JAJTJA010000006">
    <property type="protein sequence ID" value="KAH8697130.1"/>
    <property type="molecule type" value="Genomic_DNA"/>
</dbReference>
<comment type="caution">
    <text evidence="2">The sequence shown here is derived from an EMBL/GenBank/DDBJ whole genome shotgun (WGS) entry which is preliminary data.</text>
</comment>
<dbReference type="GeneID" id="70246343"/>
<dbReference type="RefSeq" id="XP_046071831.1">
    <property type="nucleotide sequence ID" value="XM_046216056.1"/>
</dbReference>
<dbReference type="Proteomes" id="UP001201262">
    <property type="component" value="Unassembled WGS sequence"/>
</dbReference>